<sequence>MTDSPYKSGDWISFRLEPGIVVASYFVSLTGAITTVELLHRRREGKGLYRWMQNGAVSVSFGLVAIWCMHFVGNRAIVLGDGSKEIQLYYNSGFTALSAFLPVVFLFFGFTSVELRQPGQRFFWPSLLIASVIAGLAITGMHYVGNFGITNYHVRNPAQYIVGAAAIAIFACIVALTMFYYFKERWINSWWRRVMCAIILAGAVSGMHWLGTMGTTYQLSSGTVADQGNRNTNLIIAIVISLLACFVCLMFAFLTQVRKKQLADRAQHVVLASVTFDPDGKILVTQEGLMPSQKITKQYNQRSFNDEFNVAHPVFQWLFRVSHNWGGVQDLIPAMRSHLRSMGSLKNTPANARPHSPSTRSVFEDATGVEEDYSVIFREHFCVAAAELAEHLQTRMPDLGVLYSDIMMTGSMAPEFMPRGRRPGVAPGKSRPSDVEEGMIHGAMFGRGQLLFLVREVDRPEASRLMAAGYRFAAISQVEQQNARSMQVPQAEFTANIKHLRSYCATNAVEQTSGTFIACFAMRAAVKTTHGSWEVLVPKDDLKNLPRVEITPGSLKNWHQRVMGRLDGMTVNQCMKYLGDRATDAPDDEERSFTKRLLLCIAELQEIVPERFFEYAIFSSKPVIGPESGVQGPATTYAFCIIPDVHSSSIKHANDTLTYTPFSFFKSSQRVYKNSPDHAYLAQRIHREFASILAAKEANKLNGNGTRPHSFATHSSQSQPKRKWLFAKNDGSGRTSRRPSSSKEADSASQRYLFKKGDDGESGLSSPQPTHPWGGIMVSSDVIVDSNVKEESHMEMQDLGLVTEAGVGGEEQPTYADELFKITSARWQRA</sequence>
<dbReference type="EMBL" id="ML978124">
    <property type="protein sequence ID" value="KAF2100668.1"/>
    <property type="molecule type" value="Genomic_DNA"/>
</dbReference>
<dbReference type="OrthoDB" id="264015at2759"/>
<feature type="domain" description="MHYT" evidence="3">
    <location>
        <begin position="16"/>
        <end position="218"/>
    </location>
</feature>
<gene>
    <name evidence="4" type="ORF">NA57DRAFT_37426</name>
</gene>
<feature type="transmembrane region" description="Helical" evidence="2">
    <location>
        <begin position="194"/>
        <end position="214"/>
    </location>
</feature>
<organism evidence="4 5">
    <name type="scientific">Rhizodiscina lignyota</name>
    <dbReference type="NCBI Taxonomy" id="1504668"/>
    <lineage>
        <taxon>Eukaryota</taxon>
        <taxon>Fungi</taxon>
        <taxon>Dikarya</taxon>
        <taxon>Ascomycota</taxon>
        <taxon>Pezizomycotina</taxon>
        <taxon>Dothideomycetes</taxon>
        <taxon>Pleosporomycetidae</taxon>
        <taxon>Aulographales</taxon>
        <taxon>Rhizodiscinaceae</taxon>
        <taxon>Rhizodiscina</taxon>
    </lineage>
</organism>
<feature type="region of interest" description="Disordered" evidence="1">
    <location>
        <begin position="703"/>
        <end position="776"/>
    </location>
</feature>
<protein>
    <recommendedName>
        <fullName evidence="3">MHYT domain-containing protein</fullName>
    </recommendedName>
</protein>
<evidence type="ECO:0000259" key="3">
    <source>
        <dbReference type="PROSITE" id="PS50924"/>
    </source>
</evidence>
<comment type="caution">
    <text evidence="4">The sequence shown here is derived from an EMBL/GenBank/DDBJ whole genome shotgun (WGS) entry which is preliminary data.</text>
</comment>
<accession>A0A9P4IIM9</accession>
<feature type="transmembrane region" description="Helical" evidence="2">
    <location>
        <begin position="20"/>
        <end position="39"/>
    </location>
</feature>
<reference evidence="4" key="1">
    <citation type="journal article" date="2020" name="Stud. Mycol.">
        <title>101 Dothideomycetes genomes: a test case for predicting lifestyles and emergence of pathogens.</title>
        <authorList>
            <person name="Haridas S."/>
            <person name="Albert R."/>
            <person name="Binder M."/>
            <person name="Bloem J."/>
            <person name="Labutti K."/>
            <person name="Salamov A."/>
            <person name="Andreopoulos B."/>
            <person name="Baker S."/>
            <person name="Barry K."/>
            <person name="Bills G."/>
            <person name="Bluhm B."/>
            <person name="Cannon C."/>
            <person name="Castanera R."/>
            <person name="Culley D."/>
            <person name="Daum C."/>
            <person name="Ezra D."/>
            <person name="Gonzalez J."/>
            <person name="Henrissat B."/>
            <person name="Kuo A."/>
            <person name="Liang C."/>
            <person name="Lipzen A."/>
            <person name="Lutzoni F."/>
            <person name="Magnuson J."/>
            <person name="Mondo S."/>
            <person name="Nolan M."/>
            <person name="Ohm R."/>
            <person name="Pangilinan J."/>
            <person name="Park H.-J."/>
            <person name="Ramirez L."/>
            <person name="Alfaro M."/>
            <person name="Sun H."/>
            <person name="Tritt A."/>
            <person name="Yoshinaga Y."/>
            <person name="Zwiers L.-H."/>
            <person name="Turgeon B."/>
            <person name="Goodwin S."/>
            <person name="Spatafora J."/>
            <person name="Crous P."/>
            <person name="Grigoriev I."/>
        </authorList>
    </citation>
    <scope>NUCLEOTIDE SEQUENCE</scope>
    <source>
        <strain evidence="4">CBS 133067</strain>
    </source>
</reference>
<evidence type="ECO:0000256" key="2">
    <source>
        <dbReference type="SAM" id="Phobius"/>
    </source>
</evidence>
<feature type="compositionally biased region" description="Polar residues" evidence="1">
    <location>
        <begin position="703"/>
        <end position="719"/>
    </location>
</feature>
<proteinExistence type="predicted"/>
<dbReference type="PANTHER" id="PTHR35152:SF1">
    <property type="entry name" value="DOMAIN SIGNALLING PROTEIN, PUTATIVE (AFU_ORTHOLOGUE AFUA_5G11310)-RELATED"/>
    <property type="match status" value="1"/>
</dbReference>
<keyword evidence="2" id="KW-0472">Membrane</keyword>
<dbReference type="InterPro" id="IPR005330">
    <property type="entry name" value="MHYT_dom"/>
</dbReference>
<evidence type="ECO:0000313" key="4">
    <source>
        <dbReference type="EMBL" id="KAF2100668.1"/>
    </source>
</evidence>
<dbReference type="Proteomes" id="UP000799772">
    <property type="component" value="Unassembled WGS sequence"/>
</dbReference>
<keyword evidence="2" id="KW-1133">Transmembrane helix</keyword>
<feature type="transmembrane region" description="Helical" evidence="2">
    <location>
        <begin position="92"/>
        <end position="110"/>
    </location>
</feature>
<feature type="transmembrane region" description="Helical" evidence="2">
    <location>
        <begin position="157"/>
        <end position="182"/>
    </location>
</feature>
<dbReference type="PANTHER" id="PTHR35152">
    <property type="entry name" value="DOMAIN SIGNALLING PROTEIN, PUTATIVE (AFU_ORTHOLOGUE AFUA_5G11310)-RELATED"/>
    <property type="match status" value="1"/>
</dbReference>
<feature type="transmembrane region" description="Helical" evidence="2">
    <location>
        <begin position="51"/>
        <end position="72"/>
    </location>
</feature>
<keyword evidence="5" id="KW-1185">Reference proteome</keyword>
<keyword evidence="2" id="KW-0812">Transmembrane</keyword>
<dbReference type="AlphaFoldDB" id="A0A9P4IIM9"/>
<feature type="transmembrane region" description="Helical" evidence="2">
    <location>
        <begin position="122"/>
        <end position="145"/>
    </location>
</feature>
<dbReference type="Pfam" id="PF03707">
    <property type="entry name" value="MHYT"/>
    <property type="match status" value="2"/>
</dbReference>
<evidence type="ECO:0000313" key="5">
    <source>
        <dbReference type="Proteomes" id="UP000799772"/>
    </source>
</evidence>
<feature type="transmembrane region" description="Helical" evidence="2">
    <location>
        <begin position="234"/>
        <end position="255"/>
    </location>
</feature>
<name>A0A9P4IIM9_9PEZI</name>
<evidence type="ECO:0000256" key="1">
    <source>
        <dbReference type="SAM" id="MobiDB-lite"/>
    </source>
</evidence>
<dbReference type="PROSITE" id="PS50924">
    <property type="entry name" value="MHYT"/>
    <property type="match status" value="1"/>
</dbReference>